<sequence>MIAVFKREVKSFFNSPIGYVCVAVLCALYGFYYYQAMALGSSGYIPSVFGAMFSFCMMIIPIITMRSMSDDQKNKTDQALLTAPVGVGSIVLGKFLACFFVYFVGTALGGLLPAAVMSTFSSPAWGEIVGNFIGTLLYGAAMIAIGVFISSLTVSQVIAAIGTFLISVLLMYIDMISSAVDNEVVDAVVQWISFNNRYDVFTQGIFSISNVVFFLSVAAVFIFLTARKVESRRWS</sequence>
<accession>A0A9D2MX69</accession>
<comment type="subcellular location">
    <subcellularLocation>
        <location evidence="1">Cell membrane</location>
        <topology evidence="1">Multi-pass membrane protein</topology>
    </subcellularLocation>
</comment>
<dbReference type="AlphaFoldDB" id="A0A9D2MX69"/>
<dbReference type="InterPro" id="IPR051449">
    <property type="entry name" value="ABC-2_transporter_component"/>
</dbReference>
<feature type="transmembrane region" description="Helical" evidence="6">
    <location>
        <begin position="128"/>
        <end position="150"/>
    </location>
</feature>
<dbReference type="GO" id="GO:0005886">
    <property type="term" value="C:plasma membrane"/>
    <property type="evidence" value="ECO:0007669"/>
    <property type="project" value="UniProtKB-SubCell"/>
</dbReference>
<dbReference type="GO" id="GO:0140359">
    <property type="term" value="F:ABC-type transporter activity"/>
    <property type="evidence" value="ECO:0007669"/>
    <property type="project" value="InterPro"/>
</dbReference>
<keyword evidence="4 6" id="KW-1133">Transmembrane helix</keyword>
<feature type="transmembrane region" description="Helical" evidence="6">
    <location>
        <begin position="157"/>
        <end position="180"/>
    </location>
</feature>
<dbReference type="Pfam" id="PF12679">
    <property type="entry name" value="ABC2_membrane_2"/>
    <property type="match status" value="1"/>
</dbReference>
<evidence type="ECO:0000256" key="3">
    <source>
        <dbReference type="ARBA" id="ARBA00022692"/>
    </source>
</evidence>
<evidence type="ECO:0000256" key="2">
    <source>
        <dbReference type="ARBA" id="ARBA00022475"/>
    </source>
</evidence>
<evidence type="ECO:0000256" key="4">
    <source>
        <dbReference type="ARBA" id="ARBA00022989"/>
    </source>
</evidence>
<proteinExistence type="predicted"/>
<feature type="transmembrane region" description="Helical" evidence="6">
    <location>
        <begin position="85"/>
        <end position="108"/>
    </location>
</feature>
<evidence type="ECO:0000313" key="7">
    <source>
        <dbReference type="EMBL" id="HJB98335.1"/>
    </source>
</evidence>
<evidence type="ECO:0000256" key="5">
    <source>
        <dbReference type="ARBA" id="ARBA00023136"/>
    </source>
</evidence>
<feature type="transmembrane region" description="Helical" evidence="6">
    <location>
        <begin position="200"/>
        <end position="224"/>
    </location>
</feature>
<keyword evidence="3 6" id="KW-0812">Transmembrane</keyword>
<name>A0A9D2MX69_9FIRM</name>
<evidence type="ECO:0000256" key="1">
    <source>
        <dbReference type="ARBA" id="ARBA00004651"/>
    </source>
</evidence>
<dbReference type="PANTHER" id="PTHR30294">
    <property type="entry name" value="MEMBRANE COMPONENT OF ABC TRANSPORTER YHHJ-RELATED"/>
    <property type="match status" value="1"/>
</dbReference>
<feature type="transmembrane region" description="Helical" evidence="6">
    <location>
        <begin position="12"/>
        <end position="32"/>
    </location>
</feature>
<dbReference type="Proteomes" id="UP000826793">
    <property type="component" value="Unassembled WGS sequence"/>
</dbReference>
<keyword evidence="2" id="KW-1003">Cell membrane</keyword>
<dbReference type="EMBL" id="DWXG01000053">
    <property type="protein sequence ID" value="HJB98335.1"/>
    <property type="molecule type" value="Genomic_DNA"/>
</dbReference>
<reference evidence="7" key="1">
    <citation type="journal article" date="2021" name="PeerJ">
        <title>Extensive microbial diversity within the chicken gut microbiome revealed by metagenomics and culture.</title>
        <authorList>
            <person name="Gilroy R."/>
            <person name="Ravi A."/>
            <person name="Getino M."/>
            <person name="Pursley I."/>
            <person name="Horton D.L."/>
            <person name="Alikhan N.F."/>
            <person name="Baker D."/>
            <person name="Gharbi K."/>
            <person name="Hall N."/>
            <person name="Watson M."/>
            <person name="Adriaenssens E.M."/>
            <person name="Foster-Nyarko E."/>
            <person name="Jarju S."/>
            <person name="Secka A."/>
            <person name="Antonio M."/>
            <person name="Oren A."/>
            <person name="Chaudhuri R.R."/>
            <person name="La Ragione R."/>
            <person name="Hildebrand F."/>
            <person name="Pallen M.J."/>
        </authorList>
    </citation>
    <scope>NUCLEOTIDE SEQUENCE</scope>
    <source>
        <strain evidence="7">CHK185-1770</strain>
    </source>
</reference>
<evidence type="ECO:0000256" key="6">
    <source>
        <dbReference type="SAM" id="Phobius"/>
    </source>
</evidence>
<gene>
    <name evidence="7" type="ORF">H9710_07120</name>
</gene>
<dbReference type="PANTHER" id="PTHR30294:SF29">
    <property type="entry name" value="MULTIDRUG ABC TRANSPORTER PERMEASE YBHS-RELATED"/>
    <property type="match status" value="1"/>
</dbReference>
<comment type="caution">
    <text evidence="7">The sequence shown here is derived from an EMBL/GenBank/DDBJ whole genome shotgun (WGS) entry which is preliminary data.</text>
</comment>
<feature type="transmembrane region" description="Helical" evidence="6">
    <location>
        <begin position="44"/>
        <end position="64"/>
    </location>
</feature>
<reference evidence="7" key="2">
    <citation type="submission" date="2021-04" db="EMBL/GenBank/DDBJ databases">
        <authorList>
            <person name="Gilroy R."/>
        </authorList>
    </citation>
    <scope>NUCLEOTIDE SEQUENCE</scope>
    <source>
        <strain evidence="7">CHK185-1770</strain>
    </source>
</reference>
<organism evidence="7 8">
    <name type="scientific">Candidatus Acutalibacter pullicola</name>
    <dbReference type="NCBI Taxonomy" id="2838417"/>
    <lineage>
        <taxon>Bacteria</taxon>
        <taxon>Bacillati</taxon>
        <taxon>Bacillota</taxon>
        <taxon>Clostridia</taxon>
        <taxon>Eubacteriales</taxon>
        <taxon>Acutalibacteraceae</taxon>
        <taxon>Acutalibacter</taxon>
    </lineage>
</organism>
<keyword evidence="5 6" id="KW-0472">Membrane</keyword>
<protein>
    <submittedName>
        <fullName evidence="7">ABC transporter permease</fullName>
    </submittedName>
</protein>
<evidence type="ECO:0000313" key="8">
    <source>
        <dbReference type="Proteomes" id="UP000826793"/>
    </source>
</evidence>